<evidence type="ECO:0000256" key="4">
    <source>
        <dbReference type="PIRSR" id="PIRSR004846-1"/>
    </source>
</evidence>
<dbReference type="GO" id="GO:0046872">
    <property type="term" value="F:metal ion binding"/>
    <property type="evidence" value="ECO:0007669"/>
    <property type="project" value="UniProtKB-KW"/>
</dbReference>
<dbReference type="PANTHER" id="PTHR30632:SF0">
    <property type="entry name" value="SULFATE-BINDING PROTEIN"/>
    <property type="match status" value="1"/>
</dbReference>
<keyword evidence="2 4" id="KW-0479">Metal-binding</keyword>
<feature type="chain" id="PRO_5030886068" evidence="5">
    <location>
        <begin position="27"/>
        <end position="281"/>
    </location>
</feature>
<feature type="binding site" evidence="4">
    <location>
        <position position="217"/>
    </location>
    <ligand>
        <name>molybdate</name>
        <dbReference type="ChEBI" id="CHEBI:36264"/>
    </ligand>
</feature>
<dbReference type="SUPFAM" id="SSF53850">
    <property type="entry name" value="Periplasmic binding protein-like II"/>
    <property type="match status" value="1"/>
</dbReference>
<dbReference type="Gene3D" id="3.40.190.10">
    <property type="entry name" value="Periplasmic binding protein-like II"/>
    <property type="match status" value="2"/>
</dbReference>
<comment type="caution">
    <text evidence="6">The sequence shown here is derived from an EMBL/GenBank/DDBJ whole genome shotgun (WGS) entry which is preliminary data.</text>
</comment>
<dbReference type="Proteomes" id="UP000580797">
    <property type="component" value="Unassembled WGS sequence"/>
</dbReference>
<evidence type="ECO:0000256" key="1">
    <source>
        <dbReference type="ARBA" id="ARBA00009175"/>
    </source>
</evidence>
<evidence type="ECO:0000256" key="3">
    <source>
        <dbReference type="ARBA" id="ARBA00022729"/>
    </source>
</evidence>
<dbReference type="PIRSF" id="PIRSF004846">
    <property type="entry name" value="ModA"/>
    <property type="match status" value="1"/>
</dbReference>
<evidence type="ECO:0000313" key="6">
    <source>
        <dbReference type="EMBL" id="MBB5511615.1"/>
    </source>
</evidence>
<evidence type="ECO:0000256" key="5">
    <source>
        <dbReference type="SAM" id="SignalP"/>
    </source>
</evidence>
<feature type="binding site" evidence="4">
    <location>
        <position position="199"/>
    </location>
    <ligand>
        <name>molybdate</name>
        <dbReference type="ChEBI" id="CHEBI:36264"/>
    </ligand>
</feature>
<dbReference type="EMBL" id="JACHDR010000001">
    <property type="protein sequence ID" value="MBB5511615.1"/>
    <property type="molecule type" value="Genomic_DNA"/>
</dbReference>
<protein>
    <submittedName>
        <fullName evidence="6">Molybdate transport system substrate-binding protein</fullName>
    </submittedName>
</protein>
<keyword evidence="4" id="KW-0500">Molybdenum</keyword>
<sequence length="281" mass="28982">MKRRNRSLARRSIGLAGLPNVTAALATTALISTALAGCASGTGAASSSSNSESEPVSVFAAASLTDVLPQLEDAFTRSHPGAESVEFTENLAGSQTLVQHINEGAQPDVLITADAASIQALDTPDAFVNQGILATNELVLAVPSDSDVTTSGEFLQLLSANPDTRVATCAPSVPCGRATETFLEAQNLNLATVSEEADVRSVLSKVIAGEVDGGFVYATDAQSAGDSVKSVQLPDAPSNKYPILTSTDAATEAQDFGAWLRGEQAQEILLDAGFETTSQRP</sequence>
<dbReference type="AlphaFoldDB" id="A0A7W8TT71"/>
<dbReference type="PANTHER" id="PTHR30632">
    <property type="entry name" value="MOLYBDATE-BINDING PERIPLASMIC PROTEIN"/>
    <property type="match status" value="1"/>
</dbReference>
<dbReference type="GO" id="GO:0015689">
    <property type="term" value="P:molybdate ion transport"/>
    <property type="evidence" value="ECO:0007669"/>
    <property type="project" value="InterPro"/>
</dbReference>
<accession>A0A7W8TT71</accession>
<dbReference type="InterPro" id="IPR050682">
    <property type="entry name" value="ModA/WtpA"/>
</dbReference>
<feature type="binding site" evidence="4">
    <location>
        <position position="94"/>
    </location>
    <ligand>
        <name>molybdate</name>
        <dbReference type="ChEBI" id="CHEBI:36264"/>
    </ligand>
</feature>
<dbReference type="Pfam" id="PF13531">
    <property type="entry name" value="SBP_bac_11"/>
    <property type="match status" value="1"/>
</dbReference>
<gene>
    <name evidence="6" type="ORF">HD598_000302</name>
</gene>
<feature type="binding site" evidence="4">
    <location>
        <position position="63"/>
    </location>
    <ligand>
        <name>molybdate</name>
        <dbReference type="ChEBI" id="CHEBI:36264"/>
    </ligand>
</feature>
<comment type="similarity">
    <text evidence="1">Belongs to the bacterial solute-binding protein ModA family.</text>
</comment>
<evidence type="ECO:0000313" key="7">
    <source>
        <dbReference type="Proteomes" id="UP000580797"/>
    </source>
</evidence>
<dbReference type="InterPro" id="IPR005950">
    <property type="entry name" value="ModA"/>
</dbReference>
<evidence type="ECO:0000256" key="2">
    <source>
        <dbReference type="ARBA" id="ARBA00022723"/>
    </source>
</evidence>
<keyword evidence="3 5" id="KW-0732">Signal</keyword>
<organism evidence="6 7">
    <name type="scientific">Neomicrococcus aestuarii</name>
    <dbReference type="NCBI Taxonomy" id="556325"/>
    <lineage>
        <taxon>Bacteria</taxon>
        <taxon>Bacillati</taxon>
        <taxon>Actinomycetota</taxon>
        <taxon>Actinomycetes</taxon>
        <taxon>Micrococcales</taxon>
        <taxon>Micrococcaceae</taxon>
        <taxon>Neomicrococcus</taxon>
    </lineage>
</organism>
<dbReference type="RefSeq" id="WP_183663346.1">
    <property type="nucleotide sequence ID" value="NZ_BAAARH010000009.1"/>
</dbReference>
<dbReference type="NCBIfam" id="TIGR01256">
    <property type="entry name" value="modA"/>
    <property type="match status" value="1"/>
</dbReference>
<proteinExistence type="inferred from homology"/>
<name>A0A7W8TT71_9MICC</name>
<reference evidence="6 7" key="1">
    <citation type="submission" date="2020-08" db="EMBL/GenBank/DDBJ databases">
        <title>Sequencing the genomes of 1000 actinobacteria strains.</title>
        <authorList>
            <person name="Klenk H.-P."/>
        </authorList>
    </citation>
    <scope>NUCLEOTIDE SEQUENCE [LARGE SCALE GENOMIC DNA]</scope>
    <source>
        <strain evidence="6 7">DSM 105783</strain>
    </source>
</reference>
<dbReference type="GO" id="GO:0030973">
    <property type="term" value="F:molybdate ion binding"/>
    <property type="evidence" value="ECO:0007669"/>
    <property type="project" value="TreeGrafter"/>
</dbReference>
<feature type="signal peptide" evidence="5">
    <location>
        <begin position="1"/>
        <end position="26"/>
    </location>
</feature>